<evidence type="ECO:0000256" key="8">
    <source>
        <dbReference type="ARBA" id="ARBA00023034"/>
    </source>
</evidence>
<name>A0AAW1DJ56_9HEMI</name>
<dbReference type="EMBL" id="JAPXFL010000002">
    <property type="protein sequence ID" value="KAK9510194.1"/>
    <property type="molecule type" value="Genomic_DNA"/>
</dbReference>
<evidence type="ECO:0000313" key="11">
    <source>
        <dbReference type="EMBL" id="KAK9510194.1"/>
    </source>
</evidence>
<dbReference type="GO" id="GO:0006493">
    <property type="term" value="P:protein O-linked glycosylation"/>
    <property type="evidence" value="ECO:0007669"/>
    <property type="project" value="TreeGrafter"/>
</dbReference>
<gene>
    <name evidence="11" type="ORF">O3M35_005031</name>
</gene>
<dbReference type="Proteomes" id="UP001461498">
    <property type="component" value="Unassembled WGS sequence"/>
</dbReference>
<keyword evidence="6" id="KW-0735">Signal-anchor</keyword>
<evidence type="ECO:0000256" key="7">
    <source>
        <dbReference type="ARBA" id="ARBA00022989"/>
    </source>
</evidence>
<evidence type="ECO:0000256" key="4">
    <source>
        <dbReference type="ARBA" id="ARBA00022679"/>
    </source>
</evidence>
<keyword evidence="4" id="KW-0808">Transferase</keyword>
<evidence type="ECO:0000256" key="2">
    <source>
        <dbReference type="ARBA" id="ARBA00008661"/>
    </source>
</evidence>
<keyword evidence="3 10" id="KW-0328">Glycosyltransferase</keyword>
<evidence type="ECO:0000256" key="10">
    <source>
        <dbReference type="RuleBase" id="RU363063"/>
    </source>
</evidence>
<dbReference type="PANTHER" id="PTHR11214">
    <property type="entry name" value="BETA-1,3-N-ACETYLGLUCOSAMINYLTRANSFERASE"/>
    <property type="match status" value="1"/>
</dbReference>
<reference evidence="11 12" key="1">
    <citation type="submission" date="2022-12" db="EMBL/GenBank/DDBJ databases">
        <title>Chromosome-level genome assembly of true bugs.</title>
        <authorList>
            <person name="Ma L."/>
            <person name="Li H."/>
        </authorList>
    </citation>
    <scope>NUCLEOTIDE SEQUENCE [LARGE SCALE GENOMIC DNA]</scope>
    <source>
        <strain evidence="11">Lab_2022b</strain>
    </source>
</reference>
<evidence type="ECO:0000256" key="9">
    <source>
        <dbReference type="ARBA" id="ARBA00023136"/>
    </source>
</evidence>
<comment type="similarity">
    <text evidence="2 10">Belongs to the glycosyltransferase 31 family.</text>
</comment>
<evidence type="ECO:0000256" key="6">
    <source>
        <dbReference type="ARBA" id="ARBA00022968"/>
    </source>
</evidence>
<keyword evidence="5" id="KW-0812">Transmembrane</keyword>
<dbReference type="Pfam" id="PF01762">
    <property type="entry name" value="Galactosyl_T"/>
    <property type="match status" value="1"/>
</dbReference>
<keyword evidence="12" id="KW-1185">Reference proteome</keyword>
<evidence type="ECO:0000256" key="3">
    <source>
        <dbReference type="ARBA" id="ARBA00022676"/>
    </source>
</evidence>
<proteinExistence type="inferred from homology"/>
<dbReference type="GO" id="GO:0008194">
    <property type="term" value="F:UDP-glycosyltransferase activity"/>
    <property type="evidence" value="ECO:0007669"/>
    <property type="project" value="TreeGrafter"/>
</dbReference>
<comment type="subcellular location">
    <subcellularLocation>
        <location evidence="1 10">Golgi apparatus membrane</location>
        <topology evidence="1 10">Single-pass type II membrane protein</topology>
    </subcellularLocation>
</comment>
<dbReference type="Gene3D" id="3.90.550.50">
    <property type="match status" value="1"/>
</dbReference>
<keyword evidence="9" id="KW-0472">Membrane</keyword>
<keyword evidence="7" id="KW-1133">Transmembrane helix</keyword>
<dbReference type="EC" id="2.4.1.-" evidence="10"/>
<evidence type="ECO:0000256" key="5">
    <source>
        <dbReference type="ARBA" id="ARBA00022692"/>
    </source>
</evidence>
<dbReference type="AlphaFoldDB" id="A0AAW1DJ56"/>
<accession>A0AAW1DJ56</accession>
<organism evidence="11 12">
    <name type="scientific">Rhynocoris fuscipes</name>
    <dbReference type="NCBI Taxonomy" id="488301"/>
    <lineage>
        <taxon>Eukaryota</taxon>
        <taxon>Metazoa</taxon>
        <taxon>Ecdysozoa</taxon>
        <taxon>Arthropoda</taxon>
        <taxon>Hexapoda</taxon>
        <taxon>Insecta</taxon>
        <taxon>Pterygota</taxon>
        <taxon>Neoptera</taxon>
        <taxon>Paraneoptera</taxon>
        <taxon>Hemiptera</taxon>
        <taxon>Heteroptera</taxon>
        <taxon>Panheteroptera</taxon>
        <taxon>Cimicomorpha</taxon>
        <taxon>Reduviidae</taxon>
        <taxon>Harpactorinae</taxon>
        <taxon>Harpactorini</taxon>
        <taxon>Rhynocoris</taxon>
    </lineage>
</organism>
<protein>
    <recommendedName>
        <fullName evidence="10">Hexosyltransferase</fullName>
        <ecNumber evidence="10">2.4.1.-</ecNumber>
    </recommendedName>
</protein>
<dbReference type="GO" id="GO:0000139">
    <property type="term" value="C:Golgi membrane"/>
    <property type="evidence" value="ECO:0007669"/>
    <property type="project" value="UniProtKB-SubCell"/>
</dbReference>
<dbReference type="InterPro" id="IPR002659">
    <property type="entry name" value="Glyco_trans_31"/>
</dbReference>
<evidence type="ECO:0000313" key="12">
    <source>
        <dbReference type="Proteomes" id="UP001461498"/>
    </source>
</evidence>
<evidence type="ECO:0000256" key="1">
    <source>
        <dbReference type="ARBA" id="ARBA00004323"/>
    </source>
</evidence>
<keyword evidence="8 10" id="KW-0333">Golgi apparatus</keyword>
<sequence length="268" mass="32295">MFFENSYSIYEAQVDPKIEFSVKKWLNNELPAASFRNSYNYSFIHKCEKKCDIEDSSLRLVYIVKSSTKHFDRREAIRNSWGFEKRFSDVEIRTIFVLGIDEEYEIQQKINEESKLKGDIVQANFKDNYYNNTIKTMISIEWAVKYCSHAKFYYFSDDDMYVSTKNVLRFIRNPLEYPGYYNSDDFRSSKRMKDLLDVELRDDTELYAGYVFKNTRPLRSRFSKCSEFYFYKKSYEPYSYRYVIASHGFDDPKELRWVWNDQKSLGNA</sequence>
<dbReference type="GO" id="GO:0016758">
    <property type="term" value="F:hexosyltransferase activity"/>
    <property type="evidence" value="ECO:0007669"/>
    <property type="project" value="InterPro"/>
</dbReference>
<dbReference type="PANTHER" id="PTHR11214:SF349">
    <property type="entry name" value="BETA-1,3-GALACTOSYLTRANSFERASE BRN"/>
    <property type="match status" value="1"/>
</dbReference>
<comment type="caution">
    <text evidence="11">The sequence shown here is derived from an EMBL/GenBank/DDBJ whole genome shotgun (WGS) entry which is preliminary data.</text>
</comment>